<evidence type="ECO:0000313" key="3">
    <source>
        <dbReference type="Proteomes" id="UP000176198"/>
    </source>
</evidence>
<gene>
    <name evidence="2" type="ORF">A2115_01475</name>
</gene>
<feature type="transmembrane region" description="Helical" evidence="1">
    <location>
        <begin position="20"/>
        <end position="41"/>
    </location>
</feature>
<evidence type="ECO:0000256" key="1">
    <source>
        <dbReference type="SAM" id="Phobius"/>
    </source>
</evidence>
<feature type="transmembrane region" description="Helical" evidence="1">
    <location>
        <begin position="164"/>
        <end position="184"/>
    </location>
</feature>
<feature type="transmembrane region" description="Helical" evidence="1">
    <location>
        <begin position="326"/>
        <end position="345"/>
    </location>
</feature>
<dbReference type="EMBL" id="MGFJ01000028">
    <property type="protein sequence ID" value="OGM02163.1"/>
    <property type="molecule type" value="Genomic_DNA"/>
</dbReference>
<feature type="transmembrane region" description="Helical" evidence="1">
    <location>
        <begin position="444"/>
        <end position="465"/>
    </location>
</feature>
<feature type="transmembrane region" description="Helical" evidence="1">
    <location>
        <begin position="357"/>
        <end position="378"/>
    </location>
</feature>
<dbReference type="Proteomes" id="UP000176198">
    <property type="component" value="Unassembled WGS sequence"/>
</dbReference>
<feature type="transmembrane region" description="Helical" evidence="1">
    <location>
        <begin position="249"/>
        <end position="269"/>
    </location>
</feature>
<feature type="transmembrane region" description="Helical" evidence="1">
    <location>
        <begin position="398"/>
        <end position="423"/>
    </location>
</feature>
<sequence length="1030" mass="115119">MTTKAVVGRLLKLFSLSGISIVRLAYFAVALLLIVAFGYLFGFHILVGVMKGGDAGYAVHNLLWFSRWFPRIPVWYPLQGAGFAMTLSYPVVQNIVAIFIDKLSPLSLVESYKMLVFGSFIFAALGVYLFGAWRMKSQTLGTIAALFYLAMPGTFFWVTKLGYYAFAIGSALFPWGLVFFDVFLENVLSSQKRGKVAISLFLASLTLGLSFMFHAFVGAALSVSFLIYGALVGYFRHKNLLSLKGILKGILAGIVVSVTAILLWAFWFFPVFRYAQLSAQLGKTQQTAPADLILRWAQVQSPERLLFDWGEVEPSDQFPLPPIPQAVTYLALASLPLSLAFAFGKNRYFEGDGISKLAPRAFGVGMVGILLLFTSGLAKYIDLFQIERLRPFFTFINFYVVIFVIMLVGLAAASAVVFISWIISEIPVIPAYFVGKRNSLGVRVFKGIILAVVALAITFNIFFAFEKGPEAKHYYGWGPPEDPILGEKLEYGYKGLYFRSSAKPVDLGENLFSFTNYSDMFRQSYAYSFIQEILRTPIKASPYTQGIEEIAQTIVGKMQLDQFTRVGLTGNIGNVLQVWGNVTDASTLNQFMFRGSLFQSMRGFSETVFFGKDERNHRAALLNDLARYIGYKYVVTSTAEDTKHYQDDLWTKTGDEGAWQIFEFKDYQGMVTITQRPQILVIGAKKGAYESVLMAALEGVVPYQNAWLVEGGENIDDYSLKDLKPFGALILYGYSYKDQGRAFSTLERYIKEGGNVFMDTGWQFISKDWELPKAPEFLPVEGLSWQSDLPAGKHKLNKEQGEKFGMEDVVIEWQGKSWGVSEPTGFKSWAEPLLSLGGKEVAVGGRLGRGKIIWSGLNLFGYMSYQKYSPDSIRIGKALIGELFSNEFKEDLSVQVTPKREFPDRVELNISGPLPEGSFLLWREPYSPDWSAKIKNKGSGKITTFRAGPGFLLLALPATSGDTQVILEYKLGLVGALGKAVSVLTLALFILWSVDEVFNGGKYYSKFMEKFIYRIKFPKISIKNILNEEE</sequence>
<feature type="transmembrane region" description="Helical" evidence="1">
    <location>
        <begin position="140"/>
        <end position="158"/>
    </location>
</feature>
<accession>A0A1F7WH75</accession>
<name>A0A1F7WH75_9BACT</name>
<dbReference type="InterPro" id="IPR029062">
    <property type="entry name" value="Class_I_gatase-like"/>
</dbReference>
<comment type="caution">
    <text evidence="2">The sequence shown here is derived from an EMBL/GenBank/DDBJ whole genome shotgun (WGS) entry which is preliminary data.</text>
</comment>
<proteinExistence type="predicted"/>
<protein>
    <recommendedName>
        <fullName evidence="4">Membrane protein 6-pyruvoyl-tetrahydropterin synthase-related domain-containing protein</fullName>
    </recommendedName>
</protein>
<feature type="transmembrane region" description="Helical" evidence="1">
    <location>
        <begin position="112"/>
        <end position="133"/>
    </location>
</feature>
<feature type="transmembrane region" description="Helical" evidence="1">
    <location>
        <begin position="219"/>
        <end position="237"/>
    </location>
</feature>
<dbReference type="STRING" id="1802471.A2115_01475"/>
<keyword evidence="1" id="KW-0472">Membrane</keyword>
<feature type="transmembrane region" description="Helical" evidence="1">
    <location>
        <begin position="196"/>
        <end position="213"/>
    </location>
</feature>
<keyword evidence="1" id="KW-0812">Transmembrane</keyword>
<dbReference type="AlphaFoldDB" id="A0A1F7WH75"/>
<organism evidence="2 3">
    <name type="scientific">Candidatus Woesebacteria bacterium GWA1_41_8</name>
    <dbReference type="NCBI Taxonomy" id="1802471"/>
    <lineage>
        <taxon>Bacteria</taxon>
        <taxon>Candidatus Woeseibacteriota</taxon>
    </lineage>
</organism>
<reference evidence="2 3" key="1">
    <citation type="journal article" date="2016" name="Nat. Commun.">
        <title>Thousands of microbial genomes shed light on interconnected biogeochemical processes in an aquifer system.</title>
        <authorList>
            <person name="Anantharaman K."/>
            <person name="Brown C.T."/>
            <person name="Hug L.A."/>
            <person name="Sharon I."/>
            <person name="Castelle C.J."/>
            <person name="Probst A.J."/>
            <person name="Thomas B.C."/>
            <person name="Singh A."/>
            <person name="Wilkins M.J."/>
            <person name="Karaoz U."/>
            <person name="Brodie E.L."/>
            <person name="Williams K.H."/>
            <person name="Hubbard S.S."/>
            <person name="Banfield J.F."/>
        </authorList>
    </citation>
    <scope>NUCLEOTIDE SEQUENCE [LARGE SCALE GENOMIC DNA]</scope>
</reference>
<evidence type="ECO:0000313" key="2">
    <source>
        <dbReference type="EMBL" id="OGM02163.1"/>
    </source>
</evidence>
<dbReference type="SUPFAM" id="SSF52317">
    <property type="entry name" value="Class I glutamine amidotransferase-like"/>
    <property type="match status" value="1"/>
</dbReference>
<evidence type="ECO:0008006" key="4">
    <source>
        <dbReference type="Google" id="ProtNLM"/>
    </source>
</evidence>
<keyword evidence="1" id="KW-1133">Transmembrane helix</keyword>